<keyword evidence="4" id="KW-0482">Metalloprotease</keyword>
<gene>
    <name evidence="5" type="ORF">CEN92_386</name>
</gene>
<evidence type="ECO:0000313" key="6">
    <source>
        <dbReference type="Proteomes" id="UP000318296"/>
    </source>
</evidence>
<evidence type="ECO:0000256" key="4">
    <source>
        <dbReference type="ARBA" id="ARBA00023049"/>
    </source>
</evidence>
<dbReference type="EMBL" id="VMGH01000059">
    <property type="protein sequence ID" value="TSC90773.1"/>
    <property type="molecule type" value="Genomic_DNA"/>
</dbReference>
<evidence type="ECO:0000256" key="1">
    <source>
        <dbReference type="ARBA" id="ARBA00001947"/>
    </source>
</evidence>
<evidence type="ECO:0000256" key="3">
    <source>
        <dbReference type="ARBA" id="ARBA00022801"/>
    </source>
</evidence>
<dbReference type="GO" id="GO:0008237">
    <property type="term" value="F:metallopeptidase activity"/>
    <property type="evidence" value="ECO:0007669"/>
    <property type="project" value="UniProtKB-KW"/>
</dbReference>
<dbReference type="PANTHER" id="PTHR31817:SF0">
    <property type="entry name" value="CHROMOSOME UNDETERMINED SCAFFOLD_67, WHOLE GENOME SHOTGUN SEQUENCE"/>
    <property type="match status" value="1"/>
</dbReference>
<dbReference type="GO" id="GO:0080164">
    <property type="term" value="P:regulation of nitric oxide metabolic process"/>
    <property type="evidence" value="ECO:0007669"/>
    <property type="project" value="TreeGrafter"/>
</dbReference>
<dbReference type="PANTHER" id="PTHR31817">
    <property type="match status" value="1"/>
</dbReference>
<proteinExistence type="predicted"/>
<comment type="cofactor">
    <cofactor evidence="1">
        <name>Zn(2+)</name>
        <dbReference type="ChEBI" id="CHEBI:29105"/>
    </cofactor>
</comment>
<organism evidence="5 6">
    <name type="scientific">Candidatus Berkelbacteria bacterium Licking1014_96</name>
    <dbReference type="NCBI Taxonomy" id="2017149"/>
    <lineage>
        <taxon>Bacteria</taxon>
        <taxon>Candidatus Berkelbacteria</taxon>
    </lineage>
</organism>
<evidence type="ECO:0000313" key="5">
    <source>
        <dbReference type="EMBL" id="TSC90773.1"/>
    </source>
</evidence>
<keyword evidence="3" id="KW-0378">Hydrolase</keyword>
<dbReference type="InterPro" id="IPR012548">
    <property type="entry name" value="MATCAP"/>
</dbReference>
<dbReference type="GO" id="GO:0006508">
    <property type="term" value="P:proteolysis"/>
    <property type="evidence" value="ECO:0007669"/>
    <property type="project" value="UniProtKB-KW"/>
</dbReference>
<dbReference type="Pfam" id="PF08014">
    <property type="entry name" value="MATCAP"/>
    <property type="match status" value="1"/>
</dbReference>
<evidence type="ECO:0008006" key="7">
    <source>
        <dbReference type="Google" id="ProtNLM"/>
    </source>
</evidence>
<dbReference type="AlphaFoldDB" id="A0A554LD01"/>
<keyword evidence="2" id="KW-0645">Protease</keyword>
<reference evidence="5 6" key="1">
    <citation type="submission" date="2017-07" db="EMBL/GenBank/DDBJ databases">
        <title>Mechanisms for carbon and nitrogen cycling indicate functional differentiation within the Candidate Phyla Radiation.</title>
        <authorList>
            <person name="Danczak R.E."/>
            <person name="Johnston M.D."/>
            <person name="Kenah C."/>
            <person name="Slattery M."/>
            <person name="Wrighton K.C."/>
            <person name="Wilkins M.J."/>
        </authorList>
    </citation>
    <scope>NUCLEOTIDE SEQUENCE [LARGE SCALE GENOMIC DNA]</scope>
    <source>
        <strain evidence="5">Licking1014_96</strain>
    </source>
</reference>
<name>A0A554LD01_9BACT</name>
<accession>A0A554LD01</accession>
<evidence type="ECO:0000256" key="2">
    <source>
        <dbReference type="ARBA" id="ARBA00022670"/>
    </source>
</evidence>
<sequence length="383" mass="44220">MKDQEPKIDAHYHEKINRVLEKELALHHALGPINYQREKKKFFANSSGCPIFKYQTITDKSYRENLALLKDLESDLRFEKNSDLKQLYLDKIEEKREEMEFRVVIGQDTKTFYRKSVWLFGKISNDDYQEAKQKFKAREKKTKPIKKCLDAETIKEVFNRALVEFKIAGWEAMIEPKAFYITINALNPHGRKIEIPAAWQETPSRLEEILEHEIVTHLCRRYSGELSKLALLGYPGADKSHQTDEGLAIYGEKQAPLSSGKTSLKHIAKEIALGAAMEGRNFRETHNYLLDLGFSPKAAWYKTFRVFRGIADTSKSDGYVCTLDSVYRLGEKEVNDFVKEKGDSALDRLWVGRIGIKHLPLMEKLGITQPAVARRYLNLDDLI</sequence>
<protein>
    <recommendedName>
        <fullName evidence="7">DUF1704 domain-containing protein</fullName>
    </recommendedName>
</protein>
<dbReference type="Proteomes" id="UP000318296">
    <property type="component" value="Unassembled WGS sequence"/>
</dbReference>
<comment type="caution">
    <text evidence="5">The sequence shown here is derived from an EMBL/GenBank/DDBJ whole genome shotgun (WGS) entry which is preliminary data.</text>
</comment>
<dbReference type="SMART" id="SM01154">
    <property type="entry name" value="DUF1704"/>
    <property type="match status" value="1"/>
</dbReference>